<dbReference type="EC" id="1.3.1.104" evidence="9"/>
<dbReference type="OrthoDB" id="9788224at2"/>
<comment type="caution">
    <text evidence="12">The sequence shown here is derived from an EMBL/GenBank/DDBJ whole genome shotgun (WGS) entry which is preliminary data.</text>
</comment>
<dbReference type="SUPFAM" id="SSF50129">
    <property type="entry name" value="GroES-like"/>
    <property type="match status" value="1"/>
</dbReference>
<dbReference type="PANTHER" id="PTHR43981">
    <property type="entry name" value="ENOYL-[ACYL-CARRIER-PROTEIN] REDUCTASE, MITOCHONDRIAL"/>
    <property type="match status" value="1"/>
</dbReference>
<dbReference type="EMBL" id="NRHC01000048">
    <property type="protein sequence ID" value="RIY32710.1"/>
    <property type="molecule type" value="Genomic_DNA"/>
</dbReference>
<dbReference type="Pfam" id="PF00107">
    <property type="entry name" value="ADH_zinc_N"/>
    <property type="match status" value="1"/>
</dbReference>
<dbReference type="SUPFAM" id="SSF51735">
    <property type="entry name" value="NAD(P)-binding Rossmann-fold domains"/>
    <property type="match status" value="1"/>
</dbReference>
<keyword evidence="7" id="KW-0443">Lipid metabolism</keyword>
<dbReference type="RefSeq" id="WP_119525170.1">
    <property type="nucleotide sequence ID" value="NZ_NRHC01000048.1"/>
</dbReference>
<dbReference type="AlphaFoldDB" id="A0A3A1Y606"/>
<evidence type="ECO:0000256" key="1">
    <source>
        <dbReference type="ARBA" id="ARBA00010371"/>
    </source>
</evidence>
<evidence type="ECO:0000256" key="7">
    <source>
        <dbReference type="ARBA" id="ARBA00023098"/>
    </source>
</evidence>
<keyword evidence="5" id="KW-0809">Transit peptide</keyword>
<name>A0A3A1Y606_9GAMM</name>
<dbReference type="PANTHER" id="PTHR43981:SF2">
    <property type="entry name" value="ENOYL-[ACYL-CARRIER-PROTEIN] REDUCTASE, MITOCHONDRIAL"/>
    <property type="match status" value="1"/>
</dbReference>
<keyword evidence="3" id="KW-0276">Fatty acid metabolism</keyword>
<dbReference type="InterPro" id="IPR036291">
    <property type="entry name" value="NAD(P)-bd_dom_sf"/>
</dbReference>
<evidence type="ECO:0000256" key="8">
    <source>
        <dbReference type="ARBA" id="ARBA00023160"/>
    </source>
</evidence>
<keyword evidence="2" id="KW-0444">Lipid biosynthesis</keyword>
<evidence type="ECO:0000313" key="13">
    <source>
        <dbReference type="Proteomes" id="UP000265691"/>
    </source>
</evidence>
<evidence type="ECO:0000256" key="10">
    <source>
        <dbReference type="ARBA" id="ARBA00048843"/>
    </source>
</evidence>
<evidence type="ECO:0000256" key="6">
    <source>
        <dbReference type="ARBA" id="ARBA00023002"/>
    </source>
</evidence>
<dbReference type="InterPro" id="IPR013154">
    <property type="entry name" value="ADH-like_N"/>
</dbReference>
<evidence type="ECO:0000313" key="12">
    <source>
        <dbReference type="EMBL" id="RIY32710.1"/>
    </source>
</evidence>
<dbReference type="Pfam" id="PF08240">
    <property type="entry name" value="ADH_N"/>
    <property type="match status" value="1"/>
</dbReference>
<comment type="similarity">
    <text evidence="1">Belongs to the zinc-containing alcohol dehydrogenase family. Quinone oxidoreductase subfamily.</text>
</comment>
<accession>A0A3A1Y606</accession>
<dbReference type="CDD" id="cd08292">
    <property type="entry name" value="ETR_like_2"/>
    <property type="match status" value="1"/>
</dbReference>
<protein>
    <recommendedName>
        <fullName evidence="9">enoyl-[acyl-carrier-protein] reductase</fullName>
        <ecNumber evidence="9">1.3.1.104</ecNumber>
    </recommendedName>
</protein>
<dbReference type="SMART" id="SM00829">
    <property type="entry name" value="PKS_ER"/>
    <property type="match status" value="1"/>
</dbReference>
<gene>
    <name evidence="12" type="ORF">CKF54_04450</name>
</gene>
<evidence type="ECO:0000256" key="9">
    <source>
        <dbReference type="ARBA" id="ARBA00038963"/>
    </source>
</evidence>
<dbReference type="InterPro" id="IPR020843">
    <property type="entry name" value="ER"/>
</dbReference>
<evidence type="ECO:0000259" key="11">
    <source>
        <dbReference type="SMART" id="SM00829"/>
    </source>
</evidence>
<evidence type="ECO:0000256" key="5">
    <source>
        <dbReference type="ARBA" id="ARBA00022946"/>
    </source>
</evidence>
<feature type="domain" description="Enoyl reductase (ER)" evidence="11">
    <location>
        <begin position="10"/>
        <end position="323"/>
    </location>
</feature>
<organism evidence="12 13">
    <name type="scientific">Psittacicella hinzii</name>
    <dbReference type="NCBI Taxonomy" id="2028575"/>
    <lineage>
        <taxon>Bacteria</taxon>
        <taxon>Pseudomonadati</taxon>
        <taxon>Pseudomonadota</taxon>
        <taxon>Gammaproteobacteria</taxon>
        <taxon>Pasteurellales</taxon>
        <taxon>Psittacicellaceae</taxon>
        <taxon>Psittacicella</taxon>
    </lineage>
</organism>
<dbReference type="Proteomes" id="UP000265691">
    <property type="component" value="Unassembled WGS sequence"/>
</dbReference>
<evidence type="ECO:0000256" key="2">
    <source>
        <dbReference type="ARBA" id="ARBA00022516"/>
    </source>
</evidence>
<comment type="catalytic activity">
    <reaction evidence="10">
        <text>a 2,3-saturated acyl-[ACP] + NADP(+) = a (2E)-enoyl-[ACP] + NADPH + H(+)</text>
        <dbReference type="Rhea" id="RHEA:22564"/>
        <dbReference type="Rhea" id="RHEA-COMP:9925"/>
        <dbReference type="Rhea" id="RHEA-COMP:9926"/>
        <dbReference type="ChEBI" id="CHEBI:15378"/>
        <dbReference type="ChEBI" id="CHEBI:57783"/>
        <dbReference type="ChEBI" id="CHEBI:58349"/>
        <dbReference type="ChEBI" id="CHEBI:78784"/>
        <dbReference type="ChEBI" id="CHEBI:78785"/>
        <dbReference type="EC" id="1.3.1.104"/>
    </reaction>
</comment>
<dbReference type="GO" id="GO:0141148">
    <property type="term" value="F:enoyl-[acyl-carrier-protein] reductase (NADPH) activity"/>
    <property type="evidence" value="ECO:0007669"/>
    <property type="project" value="UniProtKB-EC"/>
</dbReference>
<sequence>MQAVIHKVFGEPQDVVELAQVEVPKAQAGQVLLEMIMSPIHNHDLWTIRGTYGYKPQLPEVAGSEAVGRIVALGEGVEHLQVGQRVSVAGIHQTWAQYFVAPASSVVPIPDAMTDEQAAQLIAMPFSAITLLEFLQVQKGDWIILNAASGMIGRTTAMLGKARGINVINLVRRSSAIAELQEFGIEHVVATDAANWQDQVRAILGENKLVAGVDSIGGAESKAMSQLLGEKALFVSFGTMGGEPVQIPVGDLIFKQIVVKGFWGALVSQEMEKETRAALMRELIGYVLNEQIKLPVAQIFPLEQAAKACEASLAQGKKGKVLLKP</sequence>
<dbReference type="InterPro" id="IPR011032">
    <property type="entry name" value="GroES-like_sf"/>
</dbReference>
<proteinExistence type="inferred from homology"/>
<keyword evidence="8" id="KW-0275">Fatty acid biosynthesis</keyword>
<dbReference type="InterPro" id="IPR013149">
    <property type="entry name" value="ADH-like_C"/>
</dbReference>
<dbReference type="Gene3D" id="3.40.50.720">
    <property type="entry name" value="NAD(P)-binding Rossmann-like Domain"/>
    <property type="match status" value="1"/>
</dbReference>
<dbReference type="InterPro" id="IPR051034">
    <property type="entry name" value="Mito_Enoyl-ACP_Reductase"/>
</dbReference>
<evidence type="ECO:0000256" key="3">
    <source>
        <dbReference type="ARBA" id="ARBA00022832"/>
    </source>
</evidence>
<keyword evidence="13" id="KW-1185">Reference proteome</keyword>
<dbReference type="Gene3D" id="3.90.180.10">
    <property type="entry name" value="Medium-chain alcohol dehydrogenases, catalytic domain"/>
    <property type="match status" value="1"/>
</dbReference>
<dbReference type="GO" id="GO:0006633">
    <property type="term" value="P:fatty acid biosynthetic process"/>
    <property type="evidence" value="ECO:0007669"/>
    <property type="project" value="UniProtKB-KW"/>
</dbReference>
<evidence type="ECO:0000256" key="4">
    <source>
        <dbReference type="ARBA" id="ARBA00022857"/>
    </source>
</evidence>
<reference evidence="12 13" key="1">
    <citation type="submission" date="2017-08" db="EMBL/GenBank/DDBJ databases">
        <title>Reclassification of Bisgaard taxon 37 and 44.</title>
        <authorList>
            <person name="Christensen H."/>
        </authorList>
    </citation>
    <scope>NUCLEOTIDE SEQUENCE [LARGE SCALE GENOMIC DNA]</scope>
    <source>
        <strain evidence="12 13">B96_3</strain>
    </source>
</reference>
<keyword evidence="6" id="KW-0560">Oxidoreductase</keyword>
<keyword evidence="4" id="KW-0521">NADP</keyword>